<protein>
    <submittedName>
        <fullName evidence="3">SDR family oxidoreductase</fullName>
    </submittedName>
</protein>
<sequence length="255" mass="25787">MAHDVALVTGAAGGIGQAVASALARQGSAVGLLDLPGSGLDGVAAGLEWNGRTGVAVEADVRRPDEVAAAVRSVEARLGAITQLACVAGVLRPGGVLSTTDADWAEQFAVNSTGVFHCLRAVGRLMAGRRAGAIVVVTSNAAVVPRQNMLGYAASKAASTALTRCAGLELAGYGVRCNTILPGSTDTPMQRALWPDPVTGTRAALDGDPGAYRVGVPLRRIAAPDDVAEMAAFLLSERARHVTLQTVAVDGGASL</sequence>
<gene>
    <name evidence="3" type="ORF">RB614_03475</name>
</gene>
<organism evidence="3 4">
    <name type="scientific">Phytohabitans maris</name>
    <dbReference type="NCBI Taxonomy" id="3071409"/>
    <lineage>
        <taxon>Bacteria</taxon>
        <taxon>Bacillati</taxon>
        <taxon>Actinomycetota</taxon>
        <taxon>Actinomycetes</taxon>
        <taxon>Micromonosporales</taxon>
        <taxon>Micromonosporaceae</taxon>
    </lineage>
</organism>
<dbReference type="InterPro" id="IPR003560">
    <property type="entry name" value="DHB_DH"/>
</dbReference>
<dbReference type="InterPro" id="IPR036291">
    <property type="entry name" value="NAD(P)-bd_dom_sf"/>
</dbReference>
<evidence type="ECO:0000313" key="3">
    <source>
        <dbReference type="EMBL" id="MDQ7903573.1"/>
    </source>
</evidence>
<dbReference type="InterPro" id="IPR020904">
    <property type="entry name" value="Sc_DH/Rdtase_CS"/>
</dbReference>
<dbReference type="Pfam" id="PF13561">
    <property type="entry name" value="adh_short_C2"/>
    <property type="match status" value="1"/>
</dbReference>
<dbReference type="Gene3D" id="3.40.50.720">
    <property type="entry name" value="NAD(P)-binding Rossmann-like Domain"/>
    <property type="match status" value="1"/>
</dbReference>
<dbReference type="PANTHER" id="PTHR43669:SF3">
    <property type="entry name" value="ALCOHOL DEHYDROGENASE, PUTATIVE (AFU_ORTHOLOGUE AFUA_3G03445)-RELATED"/>
    <property type="match status" value="1"/>
</dbReference>
<keyword evidence="2" id="KW-0560">Oxidoreductase</keyword>
<dbReference type="SUPFAM" id="SSF51735">
    <property type="entry name" value="NAD(P)-binding Rossmann-fold domains"/>
    <property type="match status" value="1"/>
</dbReference>
<proteinExistence type="inferred from homology"/>
<comment type="caution">
    <text evidence="3">The sequence shown here is derived from an EMBL/GenBank/DDBJ whole genome shotgun (WGS) entry which is preliminary data.</text>
</comment>
<dbReference type="PANTHER" id="PTHR43669">
    <property type="entry name" value="5-KETO-D-GLUCONATE 5-REDUCTASE"/>
    <property type="match status" value="1"/>
</dbReference>
<evidence type="ECO:0000313" key="4">
    <source>
        <dbReference type="Proteomes" id="UP001230908"/>
    </source>
</evidence>
<dbReference type="InterPro" id="IPR002347">
    <property type="entry name" value="SDR_fam"/>
</dbReference>
<dbReference type="EMBL" id="JAVHUY010000003">
    <property type="protein sequence ID" value="MDQ7903573.1"/>
    <property type="molecule type" value="Genomic_DNA"/>
</dbReference>
<keyword evidence="4" id="KW-1185">Reference proteome</keyword>
<dbReference type="PROSITE" id="PS00061">
    <property type="entry name" value="ADH_SHORT"/>
    <property type="match status" value="1"/>
</dbReference>
<reference evidence="3 4" key="1">
    <citation type="submission" date="2023-08" db="EMBL/GenBank/DDBJ databases">
        <title>Phytohabitans sansha sp. nov., isolated from marine sediment.</title>
        <authorList>
            <person name="Zhao Y."/>
            <person name="Yi K."/>
        </authorList>
    </citation>
    <scope>NUCLEOTIDE SEQUENCE [LARGE SCALE GENOMIC DNA]</scope>
    <source>
        <strain evidence="3 4">ZYX-F-186</strain>
    </source>
</reference>
<evidence type="ECO:0000256" key="1">
    <source>
        <dbReference type="ARBA" id="ARBA00006484"/>
    </source>
</evidence>
<evidence type="ECO:0000256" key="2">
    <source>
        <dbReference type="ARBA" id="ARBA00023002"/>
    </source>
</evidence>
<comment type="similarity">
    <text evidence="1">Belongs to the short-chain dehydrogenases/reductases (SDR) family.</text>
</comment>
<name>A0ABU0Z939_9ACTN</name>
<dbReference type="PRINTS" id="PR01397">
    <property type="entry name" value="DHBDHDRGNASE"/>
</dbReference>
<accession>A0ABU0Z939</accession>
<dbReference type="RefSeq" id="WP_308710852.1">
    <property type="nucleotide sequence ID" value="NZ_JAVHUY010000003.1"/>
</dbReference>
<dbReference type="Proteomes" id="UP001230908">
    <property type="component" value="Unassembled WGS sequence"/>
</dbReference>